<dbReference type="AlphaFoldDB" id="A0AAJ0EDJ0"/>
<comment type="caution">
    <text evidence="1">The sequence shown here is derived from an EMBL/GenBank/DDBJ whole genome shotgun (WGS) entry which is preliminary data.</text>
</comment>
<reference evidence="1" key="1">
    <citation type="submission" date="2021-06" db="EMBL/GenBank/DDBJ databases">
        <title>Comparative genomics, transcriptomics and evolutionary studies reveal genomic signatures of adaptation to plant cell wall in hemibiotrophic fungi.</title>
        <authorList>
            <consortium name="DOE Joint Genome Institute"/>
            <person name="Baroncelli R."/>
            <person name="Diaz J.F."/>
            <person name="Benocci T."/>
            <person name="Peng M."/>
            <person name="Battaglia E."/>
            <person name="Haridas S."/>
            <person name="Andreopoulos W."/>
            <person name="Labutti K."/>
            <person name="Pangilinan J."/>
            <person name="Floch G.L."/>
            <person name="Makela M.R."/>
            <person name="Henrissat B."/>
            <person name="Grigoriev I.V."/>
            <person name="Crouch J.A."/>
            <person name="De Vries R.P."/>
            <person name="Sukno S.A."/>
            <person name="Thon M.R."/>
        </authorList>
    </citation>
    <scope>NUCLEOTIDE SEQUENCE</scope>
    <source>
        <strain evidence="1">CBS 102054</strain>
    </source>
</reference>
<evidence type="ECO:0000313" key="1">
    <source>
        <dbReference type="EMBL" id="KAK1634763.1"/>
    </source>
</evidence>
<evidence type="ECO:0000313" key="2">
    <source>
        <dbReference type="Proteomes" id="UP001243989"/>
    </source>
</evidence>
<dbReference type="Proteomes" id="UP001243989">
    <property type="component" value="Unassembled WGS sequence"/>
</dbReference>
<proteinExistence type="predicted"/>
<organism evidence="1 2">
    <name type="scientific">Colletotrichum phormii</name>
    <dbReference type="NCBI Taxonomy" id="359342"/>
    <lineage>
        <taxon>Eukaryota</taxon>
        <taxon>Fungi</taxon>
        <taxon>Dikarya</taxon>
        <taxon>Ascomycota</taxon>
        <taxon>Pezizomycotina</taxon>
        <taxon>Sordariomycetes</taxon>
        <taxon>Hypocreomycetidae</taxon>
        <taxon>Glomerellales</taxon>
        <taxon>Glomerellaceae</taxon>
        <taxon>Colletotrichum</taxon>
        <taxon>Colletotrichum acutatum species complex</taxon>
    </lineage>
</organism>
<keyword evidence="2" id="KW-1185">Reference proteome</keyword>
<protein>
    <submittedName>
        <fullName evidence="1">Uncharacterized protein</fullName>
    </submittedName>
</protein>
<accession>A0AAJ0EDJ0</accession>
<dbReference type="EMBL" id="JAHMHQ010000014">
    <property type="protein sequence ID" value="KAK1634763.1"/>
    <property type="molecule type" value="Genomic_DNA"/>
</dbReference>
<name>A0AAJ0EDJ0_9PEZI</name>
<sequence length="83" mass="9092">MGLIFSVTMCGMESFCPKLFPIPDHFPSPESALHPAERPGQSLSLYPSPGPRLEATATVSRNHQGARAARCLHNFPSLRNCRT</sequence>
<gene>
    <name evidence="1" type="ORF">BDP81DRAFT_431949</name>
</gene>
<dbReference type="GeneID" id="85475586"/>
<dbReference type="RefSeq" id="XP_060443370.1">
    <property type="nucleotide sequence ID" value="XM_060590724.1"/>
</dbReference>